<keyword evidence="15" id="KW-1185">Reference proteome</keyword>
<dbReference type="EC" id="3.5.1.41" evidence="9"/>
<feature type="chain" id="PRO_5002303588" description="chitin deacetylase" evidence="12">
    <location>
        <begin position="18"/>
        <end position="575"/>
    </location>
</feature>
<dbReference type="AlphaFoldDB" id="A0A0D6EQ84"/>
<keyword evidence="3" id="KW-0472">Membrane</keyword>
<dbReference type="GO" id="GO:0098552">
    <property type="term" value="C:side of membrane"/>
    <property type="evidence" value="ECO:0007669"/>
    <property type="project" value="UniProtKB-KW"/>
</dbReference>
<dbReference type="GO" id="GO:0000272">
    <property type="term" value="P:polysaccharide catabolic process"/>
    <property type="evidence" value="ECO:0007669"/>
    <property type="project" value="UniProtKB-KW"/>
</dbReference>
<evidence type="ECO:0000256" key="3">
    <source>
        <dbReference type="ARBA" id="ARBA00022622"/>
    </source>
</evidence>
<keyword evidence="3" id="KW-0336">GPI-anchor</keyword>
<comment type="cofactor">
    <cofactor evidence="1">
        <name>Co(2+)</name>
        <dbReference type="ChEBI" id="CHEBI:48828"/>
    </cofactor>
</comment>
<sequence length="575" mass="61185">MLRIVLAALPAIGAVTACSHDLAHLGRRAVNAAATTTADRTTESGEAQITNQKEECTAYTYEPVASVIGTYPTIWQTANISQSGISQADRELFYSLNSSIPDIAPRGTRAGNFSGVVYNSSDPDCWWSWDKCTTPKLPGLDPDIIKCEEPETWGLGFDDGPNCSHNAFYDYLESLDQKATMFCASCAPSRILPPPHVTLGRIASDIGSNVLDWPLEAQRGLADGHEMYVSVSPLLLSAVALTSCSFLTSRCAHTWSHPYMTALTNEQAFAELYFSKKAIKEILGITLPPFFVFFPLAPLIGKAPPRPPSPTDPSFSPHHDSCWRPPYGDVDDRIRYIAKALDLRTIVWNEDTNDWDWTVVGMPAVRANYEHILAGQKAGNFSDSGTIVLTHELNNGTMSMVEEFLPQIRQQFTGGVMPIGVCNKYVFGTAPSLLSPPRTSANSLDQPLSLSHHSNTQPYVETASYTYPSYSQWVAGTHSIALAAPTATTSANLVFVSDTLMSTAATATATATTSNGGATKAGQQGAVSTGASGVAGKAAMDTSGAGRRSAFDGGLGAGVAATVVIGSLVGALAVL</sequence>
<organism evidence="14 15">
    <name type="scientific">Sporidiobolus salmonicolor</name>
    <name type="common">Yeast-like fungus</name>
    <name type="synonym">Sporobolomyces salmonicolor</name>
    <dbReference type="NCBI Taxonomy" id="5005"/>
    <lineage>
        <taxon>Eukaryota</taxon>
        <taxon>Fungi</taxon>
        <taxon>Dikarya</taxon>
        <taxon>Basidiomycota</taxon>
        <taxon>Pucciniomycotina</taxon>
        <taxon>Microbotryomycetes</taxon>
        <taxon>Sporidiobolales</taxon>
        <taxon>Sporidiobolaceae</taxon>
        <taxon>Sporobolomyces</taxon>
    </lineage>
</organism>
<keyword evidence="5" id="KW-0119">Carbohydrate metabolism</keyword>
<dbReference type="PANTHER" id="PTHR10587">
    <property type="entry name" value="GLYCOSYL TRANSFERASE-RELATED"/>
    <property type="match status" value="1"/>
</dbReference>
<evidence type="ECO:0000256" key="7">
    <source>
        <dbReference type="ARBA" id="ARBA00023288"/>
    </source>
</evidence>
<name>A0A0D6EQ84_SPOSA</name>
<dbReference type="OrthoDB" id="407355at2759"/>
<dbReference type="InterPro" id="IPR002509">
    <property type="entry name" value="NODB_dom"/>
</dbReference>
<dbReference type="PROSITE" id="PS51257">
    <property type="entry name" value="PROKAR_LIPOPROTEIN"/>
    <property type="match status" value="1"/>
</dbReference>
<keyword evidence="3" id="KW-0325">Glycoprotein</keyword>
<evidence type="ECO:0000313" key="15">
    <source>
        <dbReference type="Proteomes" id="UP000243876"/>
    </source>
</evidence>
<dbReference type="GO" id="GO:0004099">
    <property type="term" value="F:chitin deacetylase activity"/>
    <property type="evidence" value="ECO:0007669"/>
    <property type="project" value="UniProtKB-EC"/>
</dbReference>
<feature type="region of interest" description="Disordered" evidence="11">
    <location>
        <begin position="511"/>
        <end position="539"/>
    </location>
</feature>
<dbReference type="GO" id="GO:0005886">
    <property type="term" value="C:plasma membrane"/>
    <property type="evidence" value="ECO:0007669"/>
    <property type="project" value="UniProtKB-SubCell"/>
</dbReference>
<proteinExistence type="predicted"/>
<keyword evidence="7" id="KW-0449">Lipoprotein</keyword>
<protein>
    <recommendedName>
        <fullName evidence="9">chitin deacetylase</fullName>
        <ecNumber evidence="9">3.5.1.41</ecNumber>
    </recommendedName>
</protein>
<dbReference type="PROSITE" id="PS51677">
    <property type="entry name" value="NODB"/>
    <property type="match status" value="1"/>
</dbReference>
<evidence type="ECO:0000256" key="12">
    <source>
        <dbReference type="SAM" id="SignalP"/>
    </source>
</evidence>
<gene>
    <name evidence="14" type="primary">SPOSA6832_03749</name>
</gene>
<keyword evidence="8" id="KW-0624">Polysaccharide degradation</keyword>
<evidence type="ECO:0000256" key="8">
    <source>
        <dbReference type="ARBA" id="ARBA00023326"/>
    </source>
</evidence>
<evidence type="ECO:0000256" key="4">
    <source>
        <dbReference type="ARBA" id="ARBA00023024"/>
    </source>
</evidence>
<dbReference type="GO" id="GO:0009272">
    <property type="term" value="P:fungal-type cell wall biogenesis"/>
    <property type="evidence" value="ECO:0007669"/>
    <property type="project" value="UniProtKB-ARBA"/>
</dbReference>
<evidence type="ECO:0000256" key="2">
    <source>
        <dbReference type="ARBA" id="ARBA00004609"/>
    </source>
</evidence>
<keyword evidence="12" id="KW-0732">Signal</keyword>
<dbReference type="InterPro" id="IPR050248">
    <property type="entry name" value="Polysacc_deacetylase_ArnD"/>
</dbReference>
<evidence type="ECO:0000256" key="6">
    <source>
        <dbReference type="ARBA" id="ARBA00023285"/>
    </source>
</evidence>
<dbReference type="Proteomes" id="UP000243876">
    <property type="component" value="Unassembled WGS sequence"/>
</dbReference>
<dbReference type="Gene3D" id="3.20.20.370">
    <property type="entry name" value="Glycoside hydrolase/deacetylase"/>
    <property type="match status" value="1"/>
</dbReference>
<comment type="catalytic activity">
    <reaction evidence="10">
        <text>[(1-&gt;4)-N-acetyl-beta-D-glucosaminyl](n) + n H2O = chitosan + n acetate</text>
        <dbReference type="Rhea" id="RHEA:10464"/>
        <dbReference type="Rhea" id="RHEA-COMP:9593"/>
        <dbReference type="Rhea" id="RHEA-COMP:9597"/>
        <dbReference type="ChEBI" id="CHEBI:15377"/>
        <dbReference type="ChEBI" id="CHEBI:17029"/>
        <dbReference type="ChEBI" id="CHEBI:30089"/>
        <dbReference type="ChEBI" id="CHEBI:57704"/>
        <dbReference type="EC" id="3.5.1.41"/>
    </reaction>
    <physiologicalReaction direction="left-to-right" evidence="10">
        <dbReference type="Rhea" id="RHEA:10465"/>
    </physiologicalReaction>
</comment>
<accession>A0A0D6EQ84</accession>
<evidence type="ECO:0000256" key="1">
    <source>
        <dbReference type="ARBA" id="ARBA00001941"/>
    </source>
</evidence>
<dbReference type="EMBL" id="CENE01000019">
    <property type="protein sequence ID" value="CEQ41996.1"/>
    <property type="molecule type" value="Genomic_DNA"/>
</dbReference>
<evidence type="ECO:0000259" key="13">
    <source>
        <dbReference type="PROSITE" id="PS51677"/>
    </source>
</evidence>
<feature type="non-terminal residue" evidence="14">
    <location>
        <position position="1"/>
    </location>
</feature>
<comment type="subcellular location">
    <subcellularLocation>
        <location evidence="2">Cell membrane</location>
        <topology evidence="2">Lipid-anchor</topology>
        <topology evidence="2">GPI-anchor</topology>
    </subcellularLocation>
</comment>
<feature type="signal peptide" evidence="12">
    <location>
        <begin position="1"/>
        <end position="17"/>
    </location>
</feature>
<keyword evidence="4" id="KW-0146">Chitin degradation</keyword>
<dbReference type="PANTHER" id="PTHR10587:SF98">
    <property type="entry name" value="CHITIN DEACETYLASE"/>
    <property type="match status" value="1"/>
</dbReference>
<evidence type="ECO:0000256" key="10">
    <source>
        <dbReference type="ARBA" id="ARBA00048494"/>
    </source>
</evidence>
<dbReference type="GO" id="GO:0006032">
    <property type="term" value="P:chitin catabolic process"/>
    <property type="evidence" value="ECO:0007669"/>
    <property type="project" value="UniProtKB-KW"/>
</dbReference>
<feature type="domain" description="NodB homology" evidence="13">
    <location>
        <begin position="151"/>
        <end position="419"/>
    </location>
</feature>
<evidence type="ECO:0000256" key="5">
    <source>
        <dbReference type="ARBA" id="ARBA00023277"/>
    </source>
</evidence>
<dbReference type="SUPFAM" id="SSF88713">
    <property type="entry name" value="Glycoside hydrolase/deacetylase"/>
    <property type="match status" value="1"/>
</dbReference>
<evidence type="ECO:0000256" key="11">
    <source>
        <dbReference type="SAM" id="MobiDB-lite"/>
    </source>
</evidence>
<evidence type="ECO:0000313" key="14">
    <source>
        <dbReference type="EMBL" id="CEQ41996.1"/>
    </source>
</evidence>
<evidence type="ECO:0000256" key="9">
    <source>
        <dbReference type="ARBA" id="ARBA00024056"/>
    </source>
</evidence>
<dbReference type="InterPro" id="IPR011330">
    <property type="entry name" value="Glyco_hydro/deAcase_b/a-brl"/>
</dbReference>
<keyword evidence="6" id="KW-0170">Cobalt</keyword>
<reference evidence="15" key="1">
    <citation type="submission" date="2015-02" db="EMBL/GenBank/DDBJ databases">
        <authorList>
            <person name="Gon?alves P."/>
        </authorList>
    </citation>
    <scope>NUCLEOTIDE SEQUENCE [LARGE SCALE GENOMIC DNA]</scope>
</reference>